<dbReference type="Proteomes" id="UP001449657">
    <property type="component" value="Chromosome"/>
</dbReference>
<name>A0ABZ2YZF5_9BACT</name>
<keyword evidence="2" id="KW-1185">Reference proteome</keyword>
<sequence length="67" mass="7846">MSGTSDEEDIWFDYQLIGQKTISIRLAHQANYDVIFYEINYPEELASTIELMDFVTGSFYMKSRHSV</sequence>
<proteinExistence type="predicted"/>
<accession>A0ABZ2YZF5</accession>
<evidence type="ECO:0000313" key="2">
    <source>
        <dbReference type="Proteomes" id="UP001449657"/>
    </source>
</evidence>
<gene>
    <name evidence="1" type="ORF">WJU22_16645</name>
</gene>
<evidence type="ECO:0000313" key="1">
    <source>
        <dbReference type="EMBL" id="WZN44525.1"/>
    </source>
</evidence>
<dbReference type="EMBL" id="CP150096">
    <property type="protein sequence ID" value="WZN44525.1"/>
    <property type="molecule type" value="Genomic_DNA"/>
</dbReference>
<protein>
    <submittedName>
        <fullName evidence="1">Uncharacterized protein</fullName>
    </submittedName>
</protein>
<reference evidence="1 2" key="1">
    <citation type="submission" date="2024-03" db="EMBL/GenBank/DDBJ databases">
        <title>Chitinophaga caseinilytica sp. nov., a casein hydrolysing bacterium isolated from forest soil.</title>
        <authorList>
            <person name="Lee D.S."/>
            <person name="Han D.M."/>
            <person name="Baek J.H."/>
            <person name="Choi D.G."/>
            <person name="Jeon J.H."/>
            <person name="Jeon C.O."/>
        </authorList>
    </citation>
    <scope>NUCLEOTIDE SEQUENCE [LARGE SCALE GENOMIC DNA]</scope>
    <source>
        <strain evidence="1 2">KACC 19118</strain>
    </source>
</reference>
<organism evidence="1 2">
    <name type="scientific">Chitinophaga caseinilytica</name>
    <dbReference type="NCBI Taxonomy" id="2267521"/>
    <lineage>
        <taxon>Bacteria</taxon>
        <taxon>Pseudomonadati</taxon>
        <taxon>Bacteroidota</taxon>
        <taxon>Chitinophagia</taxon>
        <taxon>Chitinophagales</taxon>
        <taxon>Chitinophagaceae</taxon>
        <taxon>Chitinophaga</taxon>
    </lineage>
</organism>
<dbReference type="RefSeq" id="WP_341839305.1">
    <property type="nucleotide sequence ID" value="NZ_CP149792.1"/>
</dbReference>